<accession>M3JWB1</accession>
<keyword evidence="2" id="KW-1185">Reference proteome</keyword>
<organism evidence="1 2">
    <name type="scientific">Candida maltosa (strain Xu316)</name>
    <name type="common">Yeast</name>
    <dbReference type="NCBI Taxonomy" id="1245528"/>
    <lineage>
        <taxon>Eukaryota</taxon>
        <taxon>Fungi</taxon>
        <taxon>Dikarya</taxon>
        <taxon>Ascomycota</taxon>
        <taxon>Saccharomycotina</taxon>
        <taxon>Pichiomycetes</taxon>
        <taxon>Debaryomycetaceae</taxon>
        <taxon>Candida/Lodderomyces clade</taxon>
        <taxon>Candida</taxon>
    </lineage>
</organism>
<reference evidence="1 2" key="1">
    <citation type="submission" date="2013-02" db="EMBL/GenBank/DDBJ databases">
        <title>Genome sequence of Candida maltosa Xu316, a potential industrial strain for xylitol and ethanol production.</title>
        <authorList>
            <person name="Yu J."/>
            <person name="Wang Q."/>
            <person name="Geng X."/>
            <person name="Bao W."/>
            <person name="He P."/>
            <person name="Cai J."/>
        </authorList>
    </citation>
    <scope>NUCLEOTIDE SEQUENCE [LARGE SCALE GENOMIC DNA]</scope>
    <source>
        <strain evidence="2">Xu316</strain>
    </source>
</reference>
<proteinExistence type="predicted"/>
<dbReference type="HOGENOM" id="CLU_3111863_0_0_1"/>
<evidence type="ECO:0000313" key="1">
    <source>
        <dbReference type="EMBL" id="EMG47235.1"/>
    </source>
</evidence>
<comment type="caution">
    <text evidence="1">The sequence shown here is derived from an EMBL/GenBank/DDBJ whole genome shotgun (WGS) entry which is preliminary data.</text>
</comment>
<feature type="non-terminal residue" evidence="1">
    <location>
        <position position="51"/>
    </location>
</feature>
<name>M3JWB1_CANMX</name>
<protein>
    <submittedName>
        <fullName evidence="1">Putative neutral amino acid transporter</fullName>
    </submittedName>
</protein>
<dbReference type="OrthoDB" id="294730at2759"/>
<dbReference type="EMBL" id="AOGT01001665">
    <property type="protein sequence ID" value="EMG47235.1"/>
    <property type="molecule type" value="Genomic_DNA"/>
</dbReference>
<sequence length="51" mass="6181">MSDRDHKLDLEQIDEHSVDTDEYLQKEIEEENQHDINYRNCSWQKTAGLLF</sequence>
<dbReference type="STRING" id="1245528.M3JWB1"/>
<dbReference type="AlphaFoldDB" id="M3JWB1"/>
<dbReference type="Proteomes" id="UP000011777">
    <property type="component" value="Unassembled WGS sequence"/>
</dbReference>
<gene>
    <name evidence="1" type="ORF">G210_2460</name>
</gene>
<evidence type="ECO:0000313" key="2">
    <source>
        <dbReference type="Proteomes" id="UP000011777"/>
    </source>
</evidence>